<dbReference type="InterPro" id="IPR005503">
    <property type="entry name" value="FliL"/>
</dbReference>
<comment type="function">
    <text evidence="1 10">Controls the rotational direction of flagella during chemotaxis.</text>
</comment>
<keyword evidence="9 10" id="KW-0472">Membrane</keyword>
<accession>A0ABV1RH07</accession>
<keyword evidence="11" id="KW-0282">Flagellum</keyword>
<evidence type="ECO:0000256" key="10">
    <source>
        <dbReference type="RuleBase" id="RU364125"/>
    </source>
</evidence>
<evidence type="ECO:0000256" key="4">
    <source>
        <dbReference type="ARBA" id="ARBA00022475"/>
    </source>
</evidence>
<keyword evidence="4" id="KW-1003">Cell membrane</keyword>
<dbReference type="RefSeq" id="WP_143871793.1">
    <property type="nucleotide sequence ID" value="NZ_CP041660.1"/>
</dbReference>
<keyword evidence="8 10" id="KW-1133">Transmembrane helix</keyword>
<feature type="transmembrane region" description="Helical" evidence="10">
    <location>
        <begin position="20"/>
        <end position="41"/>
    </location>
</feature>
<dbReference type="EMBL" id="JBELOE010000200">
    <property type="protein sequence ID" value="MER2492219.1"/>
    <property type="molecule type" value="Genomic_DNA"/>
</dbReference>
<comment type="caution">
    <text evidence="11">The sequence shown here is derived from an EMBL/GenBank/DDBJ whole genome shotgun (WGS) entry which is preliminary data.</text>
</comment>
<evidence type="ECO:0000256" key="2">
    <source>
        <dbReference type="ARBA" id="ARBA00004162"/>
    </source>
</evidence>
<evidence type="ECO:0000256" key="3">
    <source>
        <dbReference type="ARBA" id="ARBA00008281"/>
    </source>
</evidence>
<dbReference type="NCBIfam" id="NF004285">
    <property type="entry name" value="PRK05696.1"/>
    <property type="match status" value="1"/>
</dbReference>
<keyword evidence="10" id="KW-0997">Cell inner membrane</keyword>
<evidence type="ECO:0000256" key="8">
    <source>
        <dbReference type="ARBA" id="ARBA00022989"/>
    </source>
</evidence>
<name>A0ABV1RH07_9ALTE</name>
<dbReference type="PANTHER" id="PTHR35091">
    <property type="entry name" value="FLAGELLAR PROTEIN FLIL"/>
    <property type="match status" value="1"/>
</dbReference>
<sequence length="179" mass="18729">MAAEQEELQVEEAGGGKKKLIIIIVAVVLVLVLGGVGYFMFMGGDDSAEAEVSLDEAPAAANNASGGGGNVEIGDAVYVAMPRPFVFNVPGADRDRLVQIKVQLLVRGSQNEETAKKHIPLIEGTLLRVFSGTSADSLGTSAGKEALKTSSLKAVQDELLSIAGRPVIEKVLFTGFVMQ</sequence>
<proteinExistence type="inferred from homology"/>
<keyword evidence="11" id="KW-0966">Cell projection</keyword>
<evidence type="ECO:0000313" key="12">
    <source>
        <dbReference type="Proteomes" id="UP001467690"/>
    </source>
</evidence>
<evidence type="ECO:0000313" key="11">
    <source>
        <dbReference type="EMBL" id="MER2492219.1"/>
    </source>
</evidence>
<dbReference type="Pfam" id="PF03748">
    <property type="entry name" value="FliL"/>
    <property type="match status" value="1"/>
</dbReference>
<keyword evidence="7 10" id="KW-0283">Flagellar rotation</keyword>
<keyword evidence="6 10" id="KW-0812">Transmembrane</keyword>
<reference evidence="11 12" key="1">
    <citation type="submission" date="2024-06" db="EMBL/GenBank/DDBJ databases">
        <authorList>
            <person name="Chen R.Y."/>
        </authorList>
    </citation>
    <scope>NUCLEOTIDE SEQUENCE [LARGE SCALE GENOMIC DNA]</scope>
    <source>
        <strain evidence="11 12">D2</strain>
    </source>
</reference>
<evidence type="ECO:0000256" key="5">
    <source>
        <dbReference type="ARBA" id="ARBA00022500"/>
    </source>
</evidence>
<gene>
    <name evidence="11" type="primary">fliL</name>
    <name evidence="11" type="ORF">ABS311_10025</name>
</gene>
<comment type="subcellular location">
    <subcellularLocation>
        <location evidence="10">Cell inner membrane</location>
    </subcellularLocation>
    <subcellularLocation>
        <location evidence="2">Cell membrane</location>
        <topology evidence="2">Single-pass membrane protein</topology>
    </subcellularLocation>
</comment>
<organism evidence="11 12">
    <name type="scientific">Catenovulum sediminis</name>
    <dbReference type="NCBI Taxonomy" id="1740262"/>
    <lineage>
        <taxon>Bacteria</taxon>
        <taxon>Pseudomonadati</taxon>
        <taxon>Pseudomonadota</taxon>
        <taxon>Gammaproteobacteria</taxon>
        <taxon>Alteromonadales</taxon>
        <taxon>Alteromonadaceae</taxon>
        <taxon>Catenovulum</taxon>
    </lineage>
</organism>
<dbReference type="Proteomes" id="UP001467690">
    <property type="component" value="Unassembled WGS sequence"/>
</dbReference>
<comment type="similarity">
    <text evidence="3 10">Belongs to the FliL family.</text>
</comment>
<keyword evidence="12" id="KW-1185">Reference proteome</keyword>
<protein>
    <recommendedName>
        <fullName evidence="10">Flagellar protein FliL</fullName>
    </recommendedName>
</protein>
<evidence type="ECO:0000256" key="7">
    <source>
        <dbReference type="ARBA" id="ARBA00022779"/>
    </source>
</evidence>
<keyword evidence="11" id="KW-0969">Cilium</keyword>
<evidence type="ECO:0000256" key="9">
    <source>
        <dbReference type="ARBA" id="ARBA00023136"/>
    </source>
</evidence>
<dbReference type="PANTHER" id="PTHR35091:SF2">
    <property type="entry name" value="FLAGELLAR PROTEIN FLIL"/>
    <property type="match status" value="1"/>
</dbReference>
<keyword evidence="5 10" id="KW-0145">Chemotaxis</keyword>
<evidence type="ECO:0000256" key="6">
    <source>
        <dbReference type="ARBA" id="ARBA00022692"/>
    </source>
</evidence>
<evidence type="ECO:0000256" key="1">
    <source>
        <dbReference type="ARBA" id="ARBA00002254"/>
    </source>
</evidence>